<feature type="coiled-coil region" evidence="1">
    <location>
        <begin position="183"/>
        <end position="210"/>
    </location>
</feature>
<protein>
    <recommendedName>
        <fullName evidence="4">DUF3102 family protein</fullName>
    </recommendedName>
</protein>
<accession>A0A840LBA5</accession>
<organism evidence="2 3">
    <name type="scientific">Roseateles oligotrophus</name>
    <dbReference type="NCBI Taxonomy" id="1769250"/>
    <lineage>
        <taxon>Bacteria</taxon>
        <taxon>Pseudomonadati</taxon>
        <taxon>Pseudomonadota</taxon>
        <taxon>Betaproteobacteria</taxon>
        <taxon>Burkholderiales</taxon>
        <taxon>Sphaerotilaceae</taxon>
        <taxon>Roseateles</taxon>
    </lineage>
</organism>
<gene>
    <name evidence="2" type="ORF">HNP55_003557</name>
</gene>
<dbReference type="Proteomes" id="UP000562027">
    <property type="component" value="Unassembled WGS sequence"/>
</dbReference>
<proteinExistence type="predicted"/>
<keyword evidence="3" id="KW-1185">Reference proteome</keyword>
<comment type="caution">
    <text evidence="2">The sequence shown here is derived from an EMBL/GenBank/DDBJ whole genome shotgun (WGS) entry which is preliminary data.</text>
</comment>
<keyword evidence="1" id="KW-0175">Coiled coil</keyword>
<dbReference type="AlphaFoldDB" id="A0A840LBA5"/>
<evidence type="ECO:0000313" key="2">
    <source>
        <dbReference type="EMBL" id="MBB4845011.1"/>
    </source>
</evidence>
<dbReference type="EMBL" id="JACHLP010000007">
    <property type="protein sequence ID" value="MBB4845011.1"/>
    <property type="molecule type" value="Genomic_DNA"/>
</dbReference>
<evidence type="ECO:0008006" key="4">
    <source>
        <dbReference type="Google" id="ProtNLM"/>
    </source>
</evidence>
<evidence type="ECO:0000313" key="3">
    <source>
        <dbReference type="Proteomes" id="UP000562027"/>
    </source>
</evidence>
<name>A0A840LBA5_9BURK</name>
<reference evidence="2 3" key="1">
    <citation type="submission" date="2020-08" db="EMBL/GenBank/DDBJ databases">
        <title>Functional genomics of gut bacteria from endangered species of beetles.</title>
        <authorList>
            <person name="Carlos-Shanley C."/>
        </authorList>
    </citation>
    <scope>NUCLEOTIDE SEQUENCE [LARGE SCALE GENOMIC DNA]</scope>
    <source>
        <strain evidence="2 3">S00239</strain>
    </source>
</reference>
<sequence length="303" mass="32390">MARKPTPAPEITETAIVPGTLEADTAAANTLALARLEQGKRVIAMAQHLNYEGGVDAAVLENSARDAIKRIGAGIFELGGYLLLLKEACGHGQFLPALERLNLAPRAAQQYMAVVRRFATNTKLTSHLGGGNSTRLVELLPLDDEQLEDLTELGQTGELALDDVATMSVKQLRAAVREAKADKDADAALLEKKNARIDKLERDLQRVNKLAPDDQLALVKKEATAIAADAEGAILGGLRQALIKLSNHGDSAPQHVFMAGLVGQVQAQLTALRAEFNLPDASSLAQQELAAEVAEWAFPKDKD</sequence>
<evidence type="ECO:0000256" key="1">
    <source>
        <dbReference type="SAM" id="Coils"/>
    </source>
</evidence>
<dbReference type="RefSeq" id="WP_184302344.1">
    <property type="nucleotide sequence ID" value="NZ_JACHLP010000007.1"/>
</dbReference>